<name>A0A414AJQ5_9FIRM</name>
<dbReference type="EMBL" id="QSHZ01000044">
    <property type="protein sequence ID" value="RHC49157.1"/>
    <property type="molecule type" value="Genomic_DNA"/>
</dbReference>
<protein>
    <submittedName>
        <fullName evidence="1">Uncharacterized protein</fullName>
    </submittedName>
</protein>
<sequence>MRTEVYTCDICKQSKSRYDLAKITINSEGIRMKGVGRYGITIDVCPDCLKKKGFVVECKKEEEEQASMQNKQTLEDRLYDFLSDMGVVFEE</sequence>
<dbReference type="Proteomes" id="UP000283975">
    <property type="component" value="Unassembled WGS sequence"/>
</dbReference>
<dbReference type="AlphaFoldDB" id="A0A414AJQ5"/>
<proteinExistence type="predicted"/>
<comment type="caution">
    <text evidence="1">The sequence shown here is derived from an EMBL/GenBank/DDBJ whole genome shotgun (WGS) entry which is preliminary data.</text>
</comment>
<accession>A0A414AJQ5</accession>
<organism evidence="1 2">
    <name type="scientific">Enterocloster bolteae</name>
    <dbReference type="NCBI Taxonomy" id="208479"/>
    <lineage>
        <taxon>Bacteria</taxon>
        <taxon>Bacillati</taxon>
        <taxon>Bacillota</taxon>
        <taxon>Clostridia</taxon>
        <taxon>Lachnospirales</taxon>
        <taxon>Lachnospiraceae</taxon>
        <taxon>Enterocloster</taxon>
    </lineage>
</organism>
<evidence type="ECO:0000313" key="1">
    <source>
        <dbReference type="EMBL" id="RHC49157.1"/>
    </source>
</evidence>
<evidence type="ECO:0000313" key="2">
    <source>
        <dbReference type="Proteomes" id="UP000283975"/>
    </source>
</evidence>
<reference evidence="1 2" key="1">
    <citation type="submission" date="2018-08" db="EMBL/GenBank/DDBJ databases">
        <title>A genome reference for cultivated species of the human gut microbiota.</title>
        <authorList>
            <person name="Zou Y."/>
            <person name="Xue W."/>
            <person name="Luo G."/>
        </authorList>
    </citation>
    <scope>NUCLEOTIDE SEQUENCE [LARGE SCALE GENOMIC DNA]</scope>
    <source>
        <strain evidence="1 2">AM35-14</strain>
    </source>
</reference>
<gene>
    <name evidence="1" type="ORF">DW839_27960</name>
</gene>